<dbReference type="Gene3D" id="1.25.40.10">
    <property type="entry name" value="Tetratricopeptide repeat domain"/>
    <property type="match status" value="1"/>
</dbReference>
<dbReference type="Proteomes" id="UP000239724">
    <property type="component" value="Unassembled WGS sequence"/>
</dbReference>
<dbReference type="EMBL" id="NHRY01000033">
    <property type="protein sequence ID" value="PPQ39493.1"/>
    <property type="molecule type" value="Genomic_DNA"/>
</dbReference>
<dbReference type="SUPFAM" id="SSF48452">
    <property type="entry name" value="TPR-like"/>
    <property type="match status" value="1"/>
</dbReference>
<gene>
    <name evidence="1" type="ORF">CCS01_01290</name>
</gene>
<sequence>MWQQLADSLKTENFAVVAVAEESRGAEHARPWIEQANASYWCLIDVDHRVASLYGMVNVPQCVWIDEAGRIVRPPETAGSTDHFRRMDPVTRTMSAEDQTARETARVAYLDAVRDWVRTGRHALATDQARAKLPTITPEMALADANFRLGVWLRRHGRADEAAPFLAEASRLHPDSWNIWRQAADLEEVGKASGPEFWDRVRGLGDRPYYPPPDIVVGANITG</sequence>
<dbReference type="OrthoDB" id="5188698at2"/>
<keyword evidence="2" id="KW-1185">Reference proteome</keyword>
<dbReference type="InterPro" id="IPR036249">
    <property type="entry name" value="Thioredoxin-like_sf"/>
</dbReference>
<protein>
    <submittedName>
        <fullName evidence="1">Uncharacterized protein</fullName>
    </submittedName>
</protein>
<comment type="caution">
    <text evidence="1">The sequence shown here is derived from an EMBL/GenBank/DDBJ whole genome shotgun (WGS) entry which is preliminary data.</text>
</comment>
<evidence type="ECO:0000313" key="2">
    <source>
        <dbReference type="Proteomes" id="UP000239724"/>
    </source>
</evidence>
<evidence type="ECO:0000313" key="1">
    <source>
        <dbReference type="EMBL" id="PPQ39493.1"/>
    </source>
</evidence>
<dbReference type="Gene3D" id="3.40.30.10">
    <property type="entry name" value="Glutaredoxin"/>
    <property type="match status" value="1"/>
</dbReference>
<dbReference type="SUPFAM" id="SSF52833">
    <property type="entry name" value="Thioredoxin-like"/>
    <property type="match status" value="1"/>
</dbReference>
<reference evidence="1 2" key="1">
    <citation type="journal article" date="2018" name="Arch. Microbiol.">
        <title>New insights into the metabolic potential of the phototrophic purple bacterium Rhodopila globiformis DSM 161(T) from its draft genome sequence and evidence for a vanadium-dependent nitrogenase.</title>
        <authorList>
            <person name="Imhoff J.F."/>
            <person name="Rahn T."/>
            <person name="Kunzel S."/>
            <person name="Neulinger S.C."/>
        </authorList>
    </citation>
    <scope>NUCLEOTIDE SEQUENCE [LARGE SCALE GENOMIC DNA]</scope>
    <source>
        <strain evidence="1 2">DSM 161</strain>
    </source>
</reference>
<name>A0A2S6NNZ8_RHOGL</name>
<accession>A0A2S6NNZ8</accession>
<organism evidence="1 2">
    <name type="scientific">Rhodopila globiformis</name>
    <name type="common">Rhodopseudomonas globiformis</name>
    <dbReference type="NCBI Taxonomy" id="1071"/>
    <lineage>
        <taxon>Bacteria</taxon>
        <taxon>Pseudomonadati</taxon>
        <taxon>Pseudomonadota</taxon>
        <taxon>Alphaproteobacteria</taxon>
        <taxon>Acetobacterales</taxon>
        <taxon>Acetobacteraceae</taxon>
        <taxon>Rhodopila</taxon>
    </lineage>
</organism>
<dbReference type="AlphaFoldDB" id="A0A2S6NNZ8"/>
<proteinExistence type="predicted"/>
<dbReference type="InterPro" id="IPR011990">
    <property type="entry name" value="TPR-like_helical_dom_sf"/>
</dbReference>